<dbReference type="InterPro" id="IPR003439">
    <property type="entry name" value="ABC_transporter-like_ATP-bd"/>
</dbReference>
<feature type="domain" description="ABC transporter" evidence="11">
    <location>
        <begin position="676"/>
        <end position="909"/>
    </location>
</feature>
<keyword evidence="13" id="KW-0378">Hydrolase</keyword>
<dbReference type="InterPro" id="IPR003593">
    <property type="entry name" value="AAA+_ATPase"/>
</dbReference>
<evidence type="ECO:0000313" key="14">
    <source>
        <dbReference type="Proteomes" id="UP000799118"/>
    </source>
</evidence>
<feature type="transmembrane region" description="Helical" evidence="10">
    <location>
        <begin position="334"/>
        <end position="357"/>
    </location>
</feature>
<dbReference type="PROSITE" id="PS00211">
    <property type="entry name" value="ABC_TRANSPORTER_1"/>
    <property type="match status" value="1"/>
</dbReference>
<evidence type="ECO:0000259" key="11">
    <source>
        <dbReference type="PROSITE" id="PS50893"/>
    </source>
</evidence>
<dbReference type="Pfam" id="PF00005">
    <property type="entry name" value="ABC_tran"/>
    <property type="match status" value="2"/>
</dbReference>
<dbReference type="Pfam" id="PF00664">
    <property type="entry name" value="ABC_membrane"/>
    <property type="match status" value="2"/>
</dbReference>
<feature type="transmembrane region" description="Helical" evidence="10">
    <location>
        <begin position="484"/>
        <end position="504"/>
    </location>
</feature>
<keyword evidence="8 10" id="KW-0472">Membrane</keyword>
<evidence type="ECO:0000256" key="5">
    <source>
        <dbReference type="ARBA" id="ARBA00022741"/>
    </source>
</evidence>
<dbReference type="SUPFAM" id="SSF90123">
    <property type="entry name" value="ABC transporter transmembrane region"/>
    <property type="match status" value="2"/>
</dbReference>
<evidence type="ECO:0000256" key="4">
    <source>
        <dbReference type="ARBA" id="ARBA00022737"/>
    </source>
</evidence>
<keyword evidence="4" id="KW-0677">Repeat</keyword>
<dbReference type="PANTHER" id="PTHR24223">
    <property type="entry name" value="ATP-BINDING CASSETTE SUB-FAMILY C"/>
    <property type="match status" value="1"/>
</dbReference>
<evidence type="ECO:0000256" key="7">
    <source>
        <dbReference type="ARBA" id="ARBA00022989"/>
    </source>
</evidence>
<keyword evidence="14" id="KW-1185">Reference proteome</keyword>
<gene>
    <name evidence="13" type="ORF">BT96DRAFT_955347</name>
</gene>
<feature type="transmembrane region" description="Helical" evidence="10">
    <location>
        <begin position="144"/>
        <end position="161"/>
    </location>
</feature>
<dbReference type="PANTHER" id="PTHR24223:SF356">
    <property type="entry name" value="ATP-BINDING CASSETTE TRANSPORTER ABC4"/>
    <property type="match status" value="1"/>
</dbReference>
<feature type="region of interest" description="Disordered" evidence="9">
    <location>
        <begin position="385"/>
        <end position="457"/>
    </location>
</feature>
<feature type="transmembrane region" description="Helical" evidence="10">
    <location>
        <begin position="967"/>
        <end position="991"/>
    </location>
</feature>
<comment type="subcellular location">
    <subcellularLocation>
        <location evidence="1">Membrane</location>
        <topology evidence="1">Multi-pass membrane protein</topology>
    </subcellularLocation>
</comment>
<feature type="domain" description="ABC transmembrane type-1" evidence="12">
    <location>
        <begin position="296"/>
        <end position="601"/>
    </location>
</feature>
<evidence type="ECO:0000256" key="10">
    <source>
        <dbReference type="SAM" id="Phobius"/>
    </source>
</evidence>
<evidence type="ECO:0000256" key="6">
    <source>
        <dbReference type="ARBA" id="ARBA00022840"/>
    </source>
</evidence>
<dbReference type="CDD" id="cd03244">
    <property type="entry name" value="ABCC_MRP_domain2"/>
    <property type="match status" value="1"/>
</dbReference>
<dbReference type="SUPFAM" id="SSF52540">
    <property type="entry name" value="P-loop containing nucleoside triphosphate hydrolases"/>
    <property type="match status" value="2"/>
</dbReference>
<dbReference type="SMART" id="SM00382">
    <property type="entry name" value="AAA"/>
    <property type="match status" value="2"/>
</dbReference>
<accession>A0A6A4I2X6</accession>
<feature type="compositionally biased region" description="Basic and acidic residues" evidence="9">
    <location>
        <begin position="433"/>
        <end position="442"/>
    </location>
</feature>
<dbReference type="GO" id="GO:0016887">
    <property type="term" value="F:ATP hydrolysis activity"/>
    <property type="evidence" value="ECO:0007669"/>
    <property type="project" value="InterPro"/>
</dbReference>
<organism evidence="13 14">
    <name type="scientific">Gymnopus androsaceus JB14</name>
    <dbReference type="NCBI Taxonomy" id="1447944"/>
    <lineage>
        <taxon>Eukaryota</taxon>
        <taxon>Fungi</taxon>
        <taxon>Dikarya</taxon>
        <taxon>Basidiomycota</taxon>
        <taxon>Agaricomycotina</taxon>
        <taxon>Agaricomycetes</taxon>
        <taxon>Agaricomycetidae</taxon>
        <taxon>Agaricales</taxon>
        <taxon>Marasmiineae</taxon>
        <taxon>Omphalotaceae</taxon>
        <taxon>Gymnopus</taxon>
    </lineage>
</organism>
<dbReference type="GO" id="GO:0016020">
    <property type="term" value="C:membrane"/>
    <property type="evidence" value="ECO:0007669"/>
    <property type="project" value="UniProtKB-SubCell"/>
</dbReference>
<evidence type="ECO:0000259" key="12">
    <source>
        <dbReference type="PROSITE" id="PS50929"/>
    </source>
</evidence>
<dbReference type="CDD" id="cd18604">
    <property type="entry name" value="ABC_6TM_VMR1_D2_like"/>
    <property type="match status" value="1"/>
</dbReference>
<protein>
    <submittedName>
        <fullName evidence="13">P-loop containing nucleoside triphosphate hydrolase protein</fullName>
    </submittedName>
</protein>
<dbReference type="CDD" id="cd18596">
    <property type="entry name" value="ABC_6TM_VMR1_D1_like"/>
    <property type="match status" value="1"/>
</dbReference>
<dbReference type="OrthoDB" id="6500128at2759"/>
<feature type="compositionally biased region" description="Basic and acidic residues" evidence="9">
    <location>
        <begin position="385"/>
        <end position="402"/>
    </location>
</feature>
<evidence type="ECO:0000256" key="8">
    <source>
        <dbReference type="ARBA" id="ARBA00023136"/>
    </source>
</evidence>
<evidence type="ECO:0000313" key="13">
    <source>
        <dbReference type="EMBL" id="KAE9405089.1"/>
    </source>
</evidence>
<keyword evidence="7 10" id="KW-1133">Transmembrane helix</keyword>
<name>A0A6A4I2X6_9AGAR</name>
<evidence type="ECO:0000256" key="1">
    <source>
        <dbReference type="ARBA" id="ARBA00004141"/>
    </source>
</evidence>
<feature type="domain" description="ABC transporter" evidence="11">
    <location>
        <begin position="1289"/>
        <end position="1526"/>
    </location>
</feature>
<keyword evidence="5" id="KW-0547">Nucleotide-binding</keyword>
<feature type="transmembrane region" description="Helical" evidence="10">
    <location>
        <begin position="181"/>
        <end position="201"/>
    </location>
</feature>
<dbReference type="InterPro" id="IPR050173">
    <property type="entry name" value="ABC_transporter_C-like"/>
</dbReference>
<dbReference type="InterPro" id="IPR017871">
    <property type="entry name" value="ABC_transporter-like_CS"/>
</dbReference>
<feature type="compositionally biased region" description="Polar residues" evidence="9">
    <location>
        <begin position="416"/>
        <end position="432"/>
    </location>
</feature>
<keyword evidence="6" id="KW-0067">ATP-binding</keyword>
<dbReference type="Proteomes" id="UP000799118">
    <property type="component" value="Unassembled WGS sequence"/>
</dbReference>
<keyword evidence="3 10" id="KW-0812">Transmembrane</keyword>
<sequence>MDPTTGLQLPFFYPQIASLRFQEFRANEGLYSSSFLIPTCVAIASAALLLLHASVSRLKRFQDEDESEESPAGIRGHVSTLGGPVIFGYYLVRLAACFAAERERNGGIILHCYAFSSLILVSQVYSTILGLVSVLANWRWSRNSIRHLNTVLCATLAVYIYRDVYPLGTFVLTPQDKDEGSLLWAKISLLALAGIVIPLTVPRKYIPVDPKHPQVPNPEQTCSSLSRLLFVFLDPIIIKAYFSPNLPYEDLPPLSDSDYAGYLKKKSFRYLDPTIIVKRRNAFFSLVRVFAKEFTILSVLVVLQSILDFATPIGVRGLLSYLENKGVGAFFKPWVWILWLFFGPLLQTMVSETYLYVGTRQVVHAEAILTEAILEHALRIRVKAETSDKDTGESSTEDDQKTLHSAAPSDAHSRESTLQAGSSITRQGSSSTLKKDDTDNKKSSAPPSEEASTKSKVETKNILGKVNNLVTTDMQNITDGRETVRLIIQVPLQVVLCVLFLYNVLGWSSFVGLAVIVILFPVPGVITKLIQNSQKIKMKKTDARIQMVTETMNVLRMVKFFGWESMMNDRIKDAREEELTYIRKIRLLELSSAMANHTLVMKQELSASKVFSSMVVFEKFSMLMHRSMYYVTQSVNAKVSLDRVTEFLYETELLDKFTAQTSNDLILPAATPTQEIGFRNATFSWSNDSEGSLTPSRRKFLLKIDGELIFMRGTINLIVGSTGSGKTSLLMALLSEMHFMPSGPDSWYNLPREHGVAYAAQESWVQNATIKEFDEERYKKVLYQCALERDLELFQAGDETEVGEKGLTLSGGQKARVTLARAIYSQADIILLDDVLAALDVHTSKWIVEKCLKGDLITDRTILMVTHNVALAQSVAGFVVSIKDGRILSQGTVSEALSKDEVLASQTETEESMIEAVEEEIDEAGDTSKKAADASQGKLIVAEEVQVGNVGWPAIRLLFKGLGGQHVALFFISFVGCFAASELVELLQTWWLGYWASQYEIHRDDPSQVDVIYYLTGYTLILIFVVVMFSIGFVIYLFGALRASRSIHKQLVQSVLGTTLRWLDTTPTSRVITRCTQDMRDIDGPLPSQLNALIRICVTMAGQFGSIIYFSPAFLFPGLLISLAGALCGAVYLKAQLPIKRVQSNAKAPVLAHFGTVMTGLVSVRAYGVQHRFIEESLTRINYYTRPSRVFWNLNRWIDVRLDLFGNIFSASLAAYLVKDPHTTFFSPGFSLNMAVMFSHYILYLIRIGNMFQVRSTLERINAYIEIEQEPQPTKERAPPAYWPSSGDLRVENLTARYSPDGPQVLQDINFHVKSGERIGVVGRTGSGKSSLMLSLLRCIYTGGEVYFDGVPTSSLNLDDLRTKITIIPQMPELLSGTVRRNLDPFDQYDDAVLYDALRSAGLYSIQSEDEDARVGLDTAVASGGGNLSVGQRQILALARAMVRESKLLILDEATSAIDYKTDAVIQSSLRNELKGDVTLITVAHRLQTIMDADKIVEYDSPKELLKNEAGHLRALVDESADREHLRRMAEGIEGPVS</sequence>
<reference evidence="13" key="1">
    <citation type="journal article" date="2019" name="Environ. Microbiol.">
        <title>Fungal ecological strategies reflected in gene transcription - a case study of two litter decomposers.</title>
        <authorList>
            <person name="Barbi F."/>
            <person name="Kohler A."/>
            <person name="Barry K."/>
            <person name="Baskaran P."/>
            <person name="Daum C."/>
            <person name="Fauchery L."/>
            <person name="Ihrmark K."/>
            <person name="Kuo A."/>
            <person name="LaButti K."/>
            <person name="Lipzen A."/>
            <person name="Morin E."/>
            <person name="Grigoriev I.V."/>
            <person name="Henrissat B."/>
            <person name="Lindahl B."/>
            <person name="Martin F."/>
        </authorList>
    </citation>
    <scope>NUCLEOTIDE SEQUENCE</scope>
    <source>
        <strain evidence="13">JB14</strain>
    </source>
</reference>
<feature type="domain" description="ABC transmembrane type-1" evidence="12">
    <location>
        <begin position="977"/>
        <end position="1246"/>
    </location>
</feature>
<dbReference type="EMBL" id="ML769411">
    <property type="protein sequence ID" value="KAE9405089.1"/>
    <property type="molecule type" value="Genomic_DNA"/>
</dbReference>
<feature type="transmembrane region" description="Helical" evidence="10">
    <location>
        <begin position="108"/>
        <end position="132"/>
    </location>
</feature>
<dbReference type="CDD" id="cd03250">
    <property type="entry name" value="ABCC_MRP_domain1"/>
    <property type="match status" value="1"/>
</dbReference>
<evidence type="ECO:0000256" key="2">
    <source>
        <dbReference type="ARBA" id="ARBA00022448"/>
    </source>
</evidence>
<evidence type="ECO:0000256" key="3">
    <source>
        <dbReference type="ARBA" id="ARBA00022692"/>
    </source>
</evidence>
<dbReference type="Gene3D" id="3.40.50.300">
    <property type="entry name" value="P-loop containing nucleotide triphosphate hydrolases"/>
    <property type="match status" value="2"/>
</dbReference>
<dbReference type="PROSITE" id="PS50893">
    <property type="entry name" value="ABC_TRANSPORTER_2"/>
    <property type="match status" value="2"/>
</dbReference>
<feature type="transmembrane region" description="Helical" evidence="10">
    <location>
        <begin position="510"/>
        <end position="530"/>
    </location>
</feature>
<dbReference type="InterPro" id="IPR036640">
    <property type="entry name" value="ABC1_TM_sf"/>
</dbReference>
<feature type="transmembrane region" description="Helical" evidence="10">
    <location>
        <begin position="294"/>
        <end position="314"/>
    </location>
</feature>
<feature type="transmembrane region" description="Helical" evidence="10">
    <location>
        <begin position="35"/>
        <end position="55"/>
    </location>
</feature>
<dbReference type="InterPro" id="IPR011527">
    <property type="entry name" value="ABC1_TM_dom"/>
</dbReference>
<evidence type="ECO:0000256" key="9">
    <source>
        <dbReference type="SAM" id="MobiDB-lite"/>
    </source>
</evidence>
<dbReference type="Gene3D" id="1.20.1560.10">
    <property type="entry name" value="ABC transporter type 1, transmembrane domain"/>
    <property type="match status" value="2"/>
</dbReference>
<feature type="transmembrane region" description="Helical" evidence="10">
    <location>
        <begin position="1011"/>
        <end position="1039"/>
    </location>
</feature>
<dbReference type="GO" id="GO:0140359">
    <property type="term" value="F:ABC-type transporter activity"/>
    <property type="evidence" value="ECO:0007669"/>
    <property type="project" value="InterPro"/>
</dbReference>
<dbReference type="FunFam" id="1.20.1560.10:FF:000013">
    <property type="entry name" value="ABC transporter C family member 2"/>
    <property type="match status" value="1"/>
</dbReference>
<feature type="transmembrane region" description="Helical" evidence="10">
    <location>
        <begin position="76"/>
        <end position="96"/>
    </location>
</feature>
<dbReference type="InterPro" id="IPR027417">
    <property type="entry name" value="P-loop_NTPase"/>
</dbReference>
<dbReference type="GO" id="GO:0005524">
    <property type="term" value="F:ATP binding"/>
    <property type="evidence" value="ECO:0007669"/>
    <property type="project" value="UniProtKB-KW"/>
</dbReference>
<proteinExistence type="predicted"/>
<keyword evidence="2" id="KW-0813">Transport</keyword>
<dbReference type="FunFam" id="3.40.50.300:FF:000838">
    <property type="entry name" value="ABC multidrug transporter (Eurofung)"/>
    <property type="match status" value="1"/>
</dbReference>
<dbReference type="PROSITE" id="PS50929">
    <property type="entry name" value="ABC_TM1F"/>
    <property type="match status" value="2"/>
</dbReference>
<feature type="transmembrane region" description="Helical" evidence="10">
    <location>
        <begin position="1116"/>
        <end position="1133"/>
    </location>
</feature>